<keyword evidence="1" id="KW-0472">Membrane</keyword>
<proteinExistence type="predicted"/>
<dbReference type="eggNOG" id="ENOG5030K79">
    <property type="taxonomic scope" value="Bacteria"/>
</dbReference>
<gene>
    <name evidence="2" type="ORF">VAZ01S_105_00090</name>
</gene>
<keyword evidence="3" id="KW-1185">Reference proteome</keyword>
<organism evidence="2 3">
    <name type="scientific">Vibrio azureus NBRC 104587</name>
    <dbReference type="NCBI Taxonomy" id="1219077"/>
    <lineage>
        <taxon>Bacteria</taxon>
        <taxon>Pseudomonadati</taxon>
        <taxon>Pseudomonadota</taxon>
        <taxon>Gammaproteobacteria</taxon>
        <taxon>Vibrionales</taxon>
        <taxon>Vibrionaceae</taxon>
        <taxon>Vibrio</taxon>
    </lineage>
</organism>
<evidence type="ECO:0000256" key="1">
    <source>
        <dbReference type="SAM" id="Phobius"/>
    </source>
</evidence>
<reference evidence="2 3" key="1">
    <citation type="submission" date="2013-09" db="EMBL/GenBank/DDBJ databases">
        <title>Whole genome shotgun sequence of Vibrio azureus NBRC 104587.</title>
        <authorList>
            <person name="Isaki S."/>
            <person name="Hosoyama A."/>
            <person name="Numata M."/>
            <person name="Hashimoto M."/>
            <person name="Hosoyama Y."/>
            <person name="Tsuchikane K."/>
            <person name="Noguchi M."/>
            <person name="Hirakata S."/>
            <person name="Ichikawa N."/>
            <person name="Ohji S."/>
            <person name="Yamazoe A."/>
            <person name="Fujita N."/>
        </authorList>
    </citation>
    <scope>NUCLEOTIDE SEQUENCE [LARGE SCALE GENOMIC DNA]</scope>
    <source>
        <strain evidence="2 3">NBRC 104587</strain>
    </source>
</reference>
<dbReference type="OrthoDB" id="5906775at2"/>
<protein>
    <submittedName>
        <fullName evidence="2">Uncharacterized protein</fullName>
    </submittedName>
</protein>
<name>U3ADH5_9VIBR</name>
<sequence length="255" mass="29066">MKEVLKSLKENATSRLKNPIVGAFALSWCALNINGLTVFILSSSTEKIKIASNKVWSFNGDLLIPLSIAILYLLLLPILNLAYEFINDGVINSFRDKRQNKTDKERFVRQKSTVGAKIEADEEYIRKLKDQEIENWLQEKALRNKQFIEQKSKYSSLLVLLSEKEQQFSQSRAQYVAEIESLKSKQVSISTQLDLVESDTASKLSYLEITLNELGRILDGVENANGLTTSQDIKELRGKIEEVRSKFGIWDDIPF</sequence>
<accession>U3ADH5</accession>
<dbReference type="RefSeq" id="WP_021711716.1">
    <property type="nucleotide sequence ID" value="NZ_BAOB01000012.1"/>
</dbReference>
<dbReference type="STRING" id="1219077.VAZ01S_105_00090"/>
<feature type="transmembrane region" description="Helical" evidence="1">
    <location>
        <begin position="20"/>
        <end position="41"/>
    </location>
</feature>
<dbReference type="Proteomes" id="UP000016567">
    <property type="component" value="Unassembled WGS sequence"/>
</dbReference>
<evidence type="ECO:0000313" key="3">
    <source>
        <dbReference type="Proteomes" id="UP000016567"/>
    </source>
</evidence>
<dbReference type="AlphaFoldDB" id="U3ADH5"/>
<evidence type="ECO:0000313" key="2">
    <source>
        <dbReference type="EMBL" id="GAD77981.1"/>
    </source>
</evidence>
<feature type="transmembrane region" description="Helical" evidence="1">
    <location>
        <begin position="62"/>
        <end position="83"/>
    </location>
</feature>
<keyword evidence="1" id="KW-0812">Transmembrane</keyword>
<comment type="caution">
    <text evidence="2">The sequence shown here is derived from an EMBL/GenBank/DDBJ whole genome shotgun (WGS) entry which is preliminary data.</text>
</comment>
<keyword evidence="1" id="KW-1133">Transmembrane helix</keyword>
<dbReference type="EMBL" id="BATL01000105">
    <property type="protein sequence ID" value="GAD77981.1"/>
    <property type="molecule type" value="Genomic_DNA"/>
</dbReference>